<comment type="similarity">
    <text evidence="3 14">Belongs to the Nth/MutY family.</text>
</comment>
<dbReference type="CDD" id="cd00056">
    <property type="entry name" value="ENDO3c"/>
    <property type="match status" value="1"/>
</dbReference>
<evidence type="ECO:0000256" key="8">
    <source>
        <dbReference type="ARBA" id="ARBA00022763"/>
    </source>
</evidence>
<dbReference type="InterPro" id="IPR044298">
    <property type="entry name" value="MIG/MutY"/>
</dbReference>
<dbReference type="NCBIfam" id="TIGR01084">
    <property type="entry name" value="mutY"/>
    <property type="match status" value="1"/>
</dbReference>
<dbReference type="GO" id="GO:0035485">
    <property type="term" value="F:adenine/guanine mispair binding"/>
    <property type="evidence" value="ECO:0007669"/>
    <property type="project" value="TreeGrafter"/>
</dbReference>
<keyword evidence="13 14" id="KW-0326">Glycosidase</keyword>
<evidence type="ECO:0000256" key="10">
    <source>
        <dbReference type="ARBA" id="ARBA00023004"/>
    </source>
</evidence>
<organism evidence="16 17">
    <name type="scientific">Candidatus Caccousia avicola</name>
    <dbReference type="NCBI Taxonomy" id="2840721"/>
    <lineage>
        <taxon>Bacteria</taxon>
        <taxon>Bacillati</taxon>
        <taxon>Bacillota</taxon>
        <taxon>Clostridia</taxon>
        <taxon>Eubacteriales</taxon>
        <taxon>Oscillospiraceae</taxon>
        <taxon>Oscillospiraceae incertae sedis</taxon>
        <taxon>Candidatus Caccousia</taxon>
    </lineage>
</organism>
<dbReference type="InterPro" id="IPR005760">
    <property type="entry name" value="A/G_AdeGlyc_MutY"/>
</dbReference>
<dbReference type="Pfam" id="PF00730">
    <property type="entry name" value="HhH-GPD"/>
    <property type="match status" value="1"/>
</dbReference>
<dbReference type="InterPro" id="IPR015797">
    <property type="entry name" value="NUDIX_hydrolase-like_dom_sf"/>
</dbReference>
<dbReference type="Gene3D" id="1.10.1670.10">
    <property type="entry name" value="Helix-hairpin-Helix base-excision DNA repair enzymes (C-terminal)"/>
    <property type="match status" value="1"/>
</dbReference>
<dbReference type="InterPro" id="IPR004036">
    <property type="entry name" value="Endonuclease-III-like_CS2"/>
</dbReference>
<dbReference type="InterPro" id="IPR011257">
    <property type="entry name" value="DNA_glycosylase"/>
</dbReference>
<evidence type="ECO:0000256" key="13">
    <source>
        <dbReference type="ARBA" id="ARBA00023295"/>
    </source>
</evidence>
<evidence type="ECO:0000256" key="11">
    <source>
        <dbReference type="ARBA" id="ARBA00023014"/>
    </source>
</evidence>
<evidence type="ECO:0000256" key="12">
    <source>
        <dbReference type="ARBA" id="ARBA00023204"/>
    </source>
</evidence>
<keyword evidence="8 14" id="KW-0227">DNA damage</keyword>
<comment type="catalytic activity">
    <reaction evidence="1 14">
        <text>Hydrolyzes free adenine bases from 7,8-dihydro-8-oxoguanine:adenine mismatched double-stranded DNA, leaving an apurinic site.</text>
        <dbReference type="EC" id="3.2.2.31"/>
    </reaction>
</comment>
<dbReference type="GO" id="GO:0046872">
    <property type="term" value="F:metal ion binding"/>
    <property type="evidence" value="ECO:0007669"/>
    <property type="project" value="UniProtKB-UniRule"/>
</dbReference>
<accession>A0A9D1AQ05</accession>
<dbReference type="PANTHER" id="PTHR42944">
    <property type="entry name" value="ADENINE DNA GLYCOSYLASE"/>
    <property type="match status" value="1"/>
</dbReference>
<reference evidence="16" key="2">
    <citation type="journal article" date="2021" name="PeerJ">
        <title>Extensive microbial diversity within the chicken gut microbiome revealed by metagenomics and culture.</title>
        <authorList>
            <person name="Gilroy R."/>
            <person name="Ravi A."/>
            <person name="Getino M."/>
            <person name="Pursley I."/>
            <person name="Horton D.L."/>
            <person name="Alikhan N.F."/>
            <person name="Baker D."/>
            <person name="Gharbi K."/>
            <person name="Hall N."/>
            <person name="Watson M."/>
            <person name="Adriaenssens E.M."/>
            <person name="Foster-Nyarko E."/>
            <person name="Jarju S."/>
            <person name="Secka A."/>
            <person name="Antonio M."/>
            <person name="Oren A."/>
            <person name="Chaudhuri R.R."/>
            <person name="La Ragione R."/>
            <person name="Hildebrand F."/>
            <person name="Pallen M.J."/>
        </authorList>
    </citation>
    <scope>NUCLEOTIDE SEQUENCE</scope>
    <source>
        <strain evidence="16">ChiSxjej1B13-7958</strain>
    </source>
</reference>
<dbReference type="GO" id="GO:0032357">
    <property type="term" value="F:oxidized purine DNA binding"/>
    <property type="evidence" value="ECO:0007669"/>
    <property type="project" value="TreeGrafter"/>
</dbReference>
<dbReference type="Gene3D" id="3.90.79.10">
    <property type="entry name" value="Nucleoside Triphosphate Pyrophosphohydrolase"/>
    <property type="match status" value="1"/>
</dbReference>
<dbReference type="SMART" id="SM00478">
    <property type="entry name" value="ENDO3c"/>
    <property type="match status" value="1"/>
</dbReference>
<evidence type="ECO:0000313" key="16">
    <source>
        <dbReference type="EMBL" id="HIR48142.1"/>
    </source>
</evidence>
<evidence type="ECO:0000256" key="7">
    <source>
        <dbReference type="ARBA" id="ARBA00022723"/>
    </source>
</evidence>
<dbReference type="GO" id="GO:0051539">
    <property type="term" value="F:4 iron, 4 sulfur cluster binding"/>
    <property type="evidence" value="ECO:0007669"/>
    <property type="project" value="UniProtKB-UniRule"/>
</dbReference>
<dbReference type="EMBL" id="DVGZ01000118">
    <property type="protein sequence ID" value="HIR48142.1"/>
    <property type="molecule type" value="Genomic_DNA"/>
</dbReference>
<dbReference type="GO" id="GO:0006284">
    <property type="term" value="P:base-excision repair"/>
    <property type="evidence" value="ECO:0007669"/>
    <property type="project" value="UniProtKB-UniRule"/>
</dbReference>
<keyword evidence="9" id="KW-0378">Hydrolase</keyword>
<evidence type="ECO:0000313" key="17">
    <source>
        <dbReference type="Proteomes" id="UP000824242"/>
    </source>
</evidence>
<comment type="function">
    <text evidence="2">Adenine glycosylase active on G-A mispairs. MutY also corrects error-prone DNA synthesis past GO lesions which are due to the oxidatively damaged form of guanine: 7,8-dihydro-8-oxoguanine (8-oxo-dGTP).</text>
</comment>
<sequence length="363" mass="40054">MNNLELLARVPAPLLAWYDKEARDLPWRQNTDPYRVWVSEIMLQQTRVEAVIPYYERFLAAFPDLKALADAPEEQLLKLWEGLGYYSRARNLQKAAREALSRFGGLPGQVQELSSLPGIGAYTAGAIASIAFSRPVPAVDGNVLRVVARLTDSHDDVLSPAVKREAEKAVAAVIPHDRPGDFNQAVMDLGATVCLPNGAPRCEVCPLAELCLGLARSTAPELPVKAKKKERRIEEKTVLVLIDGKGRAALERRPARGLLAGLWQLPLLSGHAAEEELRQALEGWGMQAQSLRPLENAVHIFSHVEWRMTGWLARVRGEGPFTWAAPEELEERYALPSAFRAYRPACLEGCAFAAADAEEVSPR</sequence>
<dbReference type="PROSITE" id="PS01155">
    <property type="entry name" value="ENDONUCLEASE_III_2"/>
    <property type="match status" value="1"/>
</dbReference>
<dbReference type="GO" id="GO:0000701">
    <property type="term" value="F:purine-specific mismatch base pair DNA N-glycosylase activity"/>
    <property type="evidence" value="ECO:0007669"/>
    <property type="project" value="UniProtKB-EC"/>
</dbReference>
<dbReference type="Gene3D" id="1.10.340.30">
    <property type="entry name" value="Hypothetical protein, domain 2"/>
    <property type="match status" value="1"/>
</dbReference>
<evidence type="ECO:0000256" key="1">
    <source>
        <dbReference type="ARBA" id="ARBA00000843"/>
    </source>
</evidence>
<dbReference type="GO" id="GO:0006298">
    <property type="term" value="P:mismatch repair"/>
    <property type="evidence" value="ECO:0007669"/>
    <property type="project" value="TreeGrafter"/>
</dbReference>
<dbReference type="FunFam" id="1.10.340.30:FF:000002">
    <property type="entry name" value="Adenine DNA glycosylase"/>
    <property type="match status" value="1"/>
</dbReference>
<dbReference type="AlphaFoldDB" id="A0A9D1AQ05"/>
<evidence type="ECO:0000256" key="2">
    <source>
        <dbReference type="ARBA" id="ARBA00002933"/>
    </source>
</evidence>
<dbReference type="SUPFAM" id="SSF48150">
    <property type="entry name" value="DNA-glycosylase"/>
    <property type="match status" value="1"/>
</dbReference>
<dbReference type="EC" id="3.2.2.31" evidence="4 14"/>
<keyword evidence="10 14" id="KW-0408">Iron</keyword>
<evidence type="ECO:0000259" key="15">
    <source>
        <dbReference type="SMART" id="SM00478"/>
    </source>
</evidence>
<dbReference type="CDD" id="cd03431">
    <property type="entry name" value="NUDIX_DNA_Glycosylase_C-MutY"/>
    <property type="match status" value="1"/>
</dbReference>
<evidence type="ECO:0000256" key="3">
    <source>
        <dbReference type="ARBA" id="ARBA00008343"/>
    </source>
</evidence>
<evidence type="ECO:0000256" key="6">
    <source>
        <dbReference type="ARBA" id="ARBA00022485"/>
    </source>
</evidence>
<gene>
    <name evidence="16" type="primary">mutY</name>
    <name evidence="16" type="ORF">IAB89_10905</name>
</gene>
<dbReference type="GO" id="GO:0034039">
    <property type="term" value="F:8-oxo-7,8-dihydroguanine DNA N-glycosylase activity"/>
    <property type="evidence" value="ECO:0007669"/>
    <property type="project" value="TreeGrafter"/>
</dbReference>
<proteinExistence type="inferred from homology"/>
<dbReference type="InterPro" id="IPR003265">
    <property type="entry name" value="HhH-GPD_domain"/>
</dbReference>
<dbReference type="PANTHER" id="PTHR42944:SF1">
    <property type="entry name" value="ADENINE DNA GLYCOSYLASE"/>
    <property type="match status" value="1"/>
</dbReference>
<dbReference type="Pfam" id="PF14815">
    <property type="entry name" value="NUDIX_4"/>
    <property type="match status" value="1"/>
</dbReference>
<keyword evidence="11" id="KW-0411">Iron-sulfur</keyword>
<evidence type="ECO:0000256" key="14">
    <source>
        <dbReference type="RuleBase" id="RU365096"/>
    </source>
</evidence>
<evidence type="ECO:0000256" key="4">
    <source>
        <dbReference type="ARBA" id="ARBA00012045"/>
    </source>
</evidence>
<evidence type="ECO:0000256" key="9">
    <source>
        <dbReference type="ARBA" id="ARBA00022801"/>
    </source>
</evidence>
<dbReference type="SUPFAM" id="SSF55811">
    <property type="entry name" value="Nudix"/>
    <property type="match status" value="1"/>
</dbReference>
<name>A0A9D1AQ05_9FIRM</name>
<keyword evidence="6" id="KW-0004">4Fe-4S</keyword>
<protein>
    <recommendedName>
        <fullName evidence="5 14">Adenine DNA glycosylase</fullName>
        <ecNumber evidence="4 14">3.2.2.31</ecNumber>
    </recommendedName>
</protein>
<keyword evidence="12" id="KW-0234">DNA repair</keyword>
<dbReference type="Proteomes" id="UP000824242">
    <property type="component" value="Unassembled WGS sequence"/>
</dbReference>
<dbReference type="InterPro" id="IPR029119">
    <property type="entry name" value="MutY_C"/>
</dbReference>
<evidence type="ECO:0000256" key="5">
    <source>
        <dbReference type="ARBA" id="ARBA00022023"/>
    </source>
</evidence>
<feature type="domain" description="HhH-GPD" evidence="15">
    <location>
        <begin position="42"/>
        <end position="192"/>
    </location>
</feature>
<comment type="caution">
    <text evidence="16">The sequence shown here is derived from an EMBL/GenBank/DDBJ whole genome shotgun (WGS) entry which is preliminary data.</text>
</comment>
<keyword evidence="7" id="KW-0479">Metal-binding</keyword>
<reference evidence="16" key="1">
    <citation type="submission" date="2020-10" db="EMBL/GenBank/DDBJ databases">
        <authorList>
            <person name="Gilroy R."/>
        </authorList>
    </citation>
    <scope>NUCLEOTIDE SEQUENCE</scope>
    <source>
        <strain evidence="16">ChiSxjej1B13-7958</strain>
    </source>
</reference>
<dbReference type="InterPro" id="IPR023170">
    <property type="entry name" value="HhH_base_excis_C"/>
</dbReference>
<comment type="cofactor">
    <cofactor evidence="14">
        <name>[4Fe-4S] cluster</name>
        <dbReference type="ChEBI" id="CHEBI:49883"/>
    </cofactor>
    <text evidence="14">Binds 1 [4Fe-4S] cluster.</text>
</comment>